<dbReference type="KEGG" id="bze:COCCADRAFT_97359"/>
<gene>
    <name evidence="1" type="ORF">COCCADRAFT_97359</name>
</gene>
<dbReference type="Proteomes" id="UP000053841">
    <property type="component" value="Unassembled WGS sequence"/>
</dbReference>
<protein>
    <submittedName>
        <fullName evidence="1">Uncharacterized protein</fullName>
    </submittedName>
</protein>
<accession>W6XZM9</accession>
<dbReference type="OrthoDB" id="10303799at2759"/>
<name>W6XZM9_COCC2</name>
<sequence>TFSKTETDRFRHLFPYHSDFIDRHRTQPVRSTATSELPQSANLAVIRARLPKA</sequence>
<evidence type="ECO:0000313" key="1">
    <source>
        <dbReference type="EMBL" id="EUC32962.1"/>
    </source>
</evidence>
<reference evidence="1 2" key="1">
    <citation type="journal article" date="2013" name="PLoS Genet.">
        <title>Comparative genome structure, secondary metabolite, and effector coding capacity across Cochliobolus pathogens.</title>
        <authorList>
            <person name="Condon B.J."/>
            <person name="Leng Y."/>
            <person name="Wu D."/>
            <person name="Bushley K.E."/>
            <person name="Ohm R.A."/>
            <person name="Otillar R."/>
            <person name="Martin J."/>
            <person name="Schackwitz W."/>
            <person name="Grimwood J."/>
            <person name="MohdZainudin N."/>
            <person name="Xue C."/>
            <person name="Wang R."/>
            <person name="Manning V.A."/>
            <person name="Dhillon B."/>
            <person name="Tu Z.J."/>
            <person name="Steffenson B.J."/>
            <person name="Salamov A."/>
            <person name="Sun H."/>
            <person name="Lowry S."/>
            <person name="LaButti K."/>
            <person name="Han J."/>
            <person name="Copeland A."/>
            <person name="Lindquist E."/>
            <person name="Barry K."/>
            <person name="Schmutz J."/>
            <person name="Baker S.E."/>
            <person name="Ciuffetti L.M."/>
            <person name="Grigoriev I.V."/>
            <person name="Zhong S."/>
            <person name="Turgeon B.G."/>
        </authorList>
    </citation>
    <scope>NUCLEOTIDE SEQUENCE [LARGE SCALE GENOMIC DNA]</scope>
    <source>
        <strain evidence="1 2">26-R-13</strain>
    </source>
</reference>
<evidence type="ECO:0000313" key="2">
    <source>
        <dbReference type="Proteomes" id="UP000053841"/>
    </source>
</evidence>
<keyword evidence="2" id="KW-1185">Reference proteome</keyword>
<organism evidence="1 2">
    <name type="scientific">Cochliobolus carbonum (strain 26-R-13)</name>
    <name type="common">Maize leaf spot fungus</name>
    <name type="synonym">Bipolaris zeicola</name>
    <dbReference type="NCBI Taxonomy" id="930089"/>
    <lineage>
        <taxon>Eukaryota</taxon>
        <taxon>Fungi</taxon>
        <taxon>Dikarya</taxon>
        <taxon>Ascomycota</taxon>
        <taxon>Pezizomycotina</taxon>
        <taxon>Dothideomycetes</taxon>
        <taxon>Pleosporomycetidae</taxon>
        <taxon>Pleosporales</taxon>
        <taxon>Pleosporineae</taxon>
        <taxon>Pleosporaceae</taxon>
        <taxon>Bipolaris</taxon>
    </lineage>
</organism>
<dbReference type="EMBL" id="KI964620">
    <property type="protein sequence ID" value="EUC32962.1"/>
    <property type="molecule type" value="Genomic_DNA"/>
</dbReference>
<proteinExistence type="predicted"/>
<dbReference type="GeneID" id="19154358"/>
<dbReference type="AlphaFoldDB" id="W6XZM9"/>
<dbReference type="RefSeq" id="XP_007712727.1">
    <property type="nucleotide sequence ID" value="XM_007714537.1"/>
</dbReference>
<feature type="non-terminal residue" evidence="1">
    <location>
        <position position="1"/>
    </location>
</feature>
<dbReference type="HOGENOM" id="CLU_3074127_0_0_1"/>